<dbReference type="GO" id="GO:0097361">
    <property type="term" value="C:cytosolic [4Fe-4S] assembly targeting complex"/>
    <property type="evidence" value="ECO:0007669"/>
    <property type="project" value="TreeGrafter"/>
</dbReference>
<evidence type="ECO:0000256" key="1">
    <source>
        <dbReference type="PROSITE-ProRule" id="PRU00221"/>
    </source>
</evidence>
<comment type="caution">
    <text evidence="2">The sequence shown here is derived from an EMBL/GenBank/DDBJ whole genome shotgun (WGS) entry which is preliminary data.</text>
</comment>
<dbReference type="SMART" id="SM00320">
    <property type="entry name" value="WD40"/>
    <property type="match status" value="4"/>
</dbReference>
<dbReference type="InterPro" id="IPR001680">
    <property type="entry name" value="WD40_rpt"/>
</dbReference>
<keyword evidence="3" id="KW-1185">Reference proteome</keyword>
<organism evidence="2 3">
    <name type="scientific">Paramecium octaurelia</name>
    <dbReference type="NCBI Taxonomy" id="43137"/>
    <lineage>
        <taxon>Eukaryota</taxon>
        <taxon>Sar</taxon>
        <taxon>Alveolata</taxon>
        <taxon>Ciliophora</taxon>
        <taxon>Intramacronucleata</taxon>
        <taxon>Oligohymenophorea</taxon>
        <taxon>Peniculida</taxon>
        <taxon>Parameciidae</taxon>
        <taxon>Paramecium</taxon>
    </lineage>
</organism>
<keyword evidence="1" id="KW-0853">WD repeat</keyword>
<accession>A0A8S1SCH8</accession>
<dbReference type="PANTHER" id="PTHR19920">
    <property type="entry name" value="WD40 PROTEIN CIAO1"/>
    <property type="match status" value="1"/>
</dbReference>
<dbReference type="Pfam" id="PF00400">
    <property type="entry name" value="WD40"/>
    <property type="match status" value="2"/>
</dbReference>
<name>A0A8S1SCH8_PAROT</name>
<evidence type="ECO:0000313" key="3">
    <source>
        <dbReference type="Proteomes" id="UP000683925"/>
    </source>
</evidence>
<dbReference type="PROSITE" id="PS50294">
    <property type="entry name" value="WD_REPEATS_REGION"/>
    <property type="match status" value="2"/>
</dbReference>
<reference evidence="2" key="1">
    <citation type="submission" date="2021-01" db="EMBL/GenBank/DDBJ databases">
        <authorList>
            <consortium name="Genoscope - CEA"/>
            <person name="William W."/>
        </authorList>
    </citation>
    <scope>NUCLEOTIDE SEQUENCE</scope>
</reference>
<dbReference type="AlphaFoldDB" id="A0A8S1SCH8"/>
<sequence>MLKPKMIENEKDFCCQNKHNQPIHLAVLDPNLDKEHRLLCNLCMESFESDSKTIGFKKIIQIIEDLIESKKNNLESITSEIIRKLQICIINIQELKTHFMELFDSFIIIVEGWTQSLLAQREQFYLYSFYDELDNFIKNQDIIYDSNLKHIININRSWVTKLSNNLIQYNQDKDKLNFQTLKQHIISITQSNWLQNISESKLKLIDQSIKQNEECSAIAFDSFGSIMVSTEKYDIKVWSFLNGTFKLVKTLQGHTDWIQCLVYSKKQNSFISCSGDKTIRCWQQLNQNDWICSQPYLQHTDYIMCIILNLNEDLLFSGSFDKSIKVWKVELNNNKLVFLYSLDKHHNYVISLSLNQSEHQLVSCGYGQNQIIIWEKREKDDFEFKYFVKQSIQDYGQKVKFIKENQFIWITGDYQTDKFYVFELNQGFFQENQEKTLQFIPNNQVYDEYRFPIIYNKERNLIVVRHKTYIYIIREVNDGKYKIDDKLNCDTIGIFGTITNDGQYLVYWDKKNKGYSSYKLLNK</sequence>
<evidence type="ECO:0000313" key="2">
    <source>
        <dbReference type="EMBL" id="CAD8137795.1"/>
    </source>
</evidence>
<dbReference type="PANTHER" id="PTHR19920:SF0">
    <property type="entry name" value="CYTOSOLIC IRON-SULFUR PROTEIN ASSEMBLY PROTEIN CIAO1-RELATED"/>
    <property type="match status" value="1"/>
</dbReference>
<dbReference type="PROSITE" id="PS50082">
    <property type="entry name" value="WD_REPEATS_2"/>
    <property type="match status" value="2"/>
</dbReference>
<feature type="repeat" description="WD" evidence="1">
    <location>
        <begin position="251"/>
        <end position="283"/>
    </location>
</feature>
<dbReference type="EMBL" id="CAJJDP010000008">
    <property type="protein sequence ID" value="CAD8137795.1"/>
    <property type="molecule type" value="Genomic_DNA"/>
</dbReference>
<proteinExistence type="predicted"/>
<dbReference type="GO" id="GO:0016226">
    <property type="term" value="P:iron-sulfur cluster assembly"/>
    <property type="evidence" value="ECO:0007669"/>
    <property type="project" value="TreeGrafter"/>
</dbReference>
<protein>
    <submittedName>
        <fullName evidence="2">Uncharacterized protein</fullName>
    </submittedName>
</protein>
<dbReference type="Proteomes" id="UP000683925">
    <property type="component" value="Unassembled WGS sequence"/>
</dbReference>
<dbReference type="OMA" id="ECSAIAF"/>
<feature type="repeat" description="WD" evidence="1">
    <location>
        <begin position="296"/>
        <end position="330"/>
    </location>
</feature>
<dbReference type="OrthoDB" id="307517at2759"/>
<gene>
    <name evidence="2" type="ORF">POCTA_138.1.T0090024</name>
</gene>